<evidence type="ECO:0000256" key="3">
    <source>
        <dbReference type="ARBA" id="ARBA00022448"/>
    </source>
</evidence>
<dbReference type="CDD" id="cd08503">
    <property type="entry name" value="PBP2_NikA_DppA_OppA_like_17"/>
    <property type="match status" value="1"/>
</dbReference>
<evidence type="ECO:0000259" key="6">
    <source>
        <dbReference type="Pfam" id="PF00496"/>
    </source>
</evidence>
<dbReference type="InterPro" id="IPR030678">
    <property type="entry name" value="Peptide/Ni-bd"/>
</dbReference>
<evidence type="ECO:0000313" key="8">
    <source>
        <dbReference type="Proteomes" id="UP000094412"/>
    </source>
</evidence>
<name>A0A1C2DVQ8_9HYPH</name>
<dbReference type="Proteomes" id="UP000094412">
    <property type="component" value="Unassembled WGS sequence"/>
</dbReference>
<dbReference type="GO" id="GO:0015833">
    <property type="term" value="P:peptide transport"/>
    <property type="evidence" value="ECO:0007669"/>
    <property type="project" value="TreeGrafter"/>
</dbReference>
<comment type="similarity">
    <text evidence="2">Belongs to the bacterial solute-binding protein 5 family.</text>
</comment>
<keyword evidence="3" id="KW-0813">Transport</keyword>
<dbReference type="RefSeq" id="WP_024924944.1">
    <property type="nucleotide sequence ID" value="NZ_MDEO01000031.1"/>
</dbReference>
<comment type="subcellular location">
    <subcellularLocation>
        <location evidence="1">Periplasm</location>
    </subcellularLocation>
</comment>
<dbReference type="Gene3D" id="3.10.105.10">
    <property type="entry name" value="Dipeptide-binding Protein, Domain 3"/>
    <property type="match status" value="1"/>
</dbReference>
<keyword evidence="8" id="KW-1185">Reference proteome</keyword>
<dbReference type="SUPFAM" id="SSF53850">
    <property type="entry name" value="Periplasmic binding protein-like II"/>
    <property type="match status" value="1"/>
</dbReference>
<dbReference type="STRING" id="1566387.QV13_11590"/>
<dbReference type="PANTHER" id="PTHR30290:SF9">
    <property type="entry name" value="OLIGOPEPTIDE-BINDING PROTEIN APPA"/>
    <property type="match status" value="1"/>
</dbReference>
<dbReference type="OrthoDB" id="9803988at2"/>
<feature type="signal peptide" evidence="5">
    <location>
        <begin position="1"/>
        <end position="29"/>
    </location>
</feature>
<keyword evidence="4 5" id="KW-0732">Signal</keyword>
<dbReference type="EMBL" id="MDEO01000031">
    <property type="protein sequence ID" value="OCX18859.1"/>
    <property type="molecule type" value="Genomic_DNA"/>
</dbReference>
<dbReference type="InterPro" id="IPR039424">
    <property type="entry name" value="SBP_5"/>
</dbReference>
<dbReference type="GO" id="GO:0030288">
    <property type="term" value="C:outer membrane-bounded periplasmic space"/>
    <property type="evidence" value="ECO:0007669"/>
    <property type="project" value="UniProtKB-ARBA"/>
</dbReference>
<dbReference type="PIRSF" id="PIRSF002741">
    <property type="entry name" value="MppA"/>
    <property type="match status" value="1"/>
</dbReference>
<accession>A0A1C2DVQ8</accession>
<evidence type="ECO:0000256" key="5">
    <source>
        <dbReference type="SAM" id="SignalP"/>
    </source>
</evidence>
<dbReference type="Gene3D" id="3.40.190.10">
    <property type="entry name" value="Periplasmic binding protein-like II"/>
    <property type="match status" value="1"/>
</dbReference>
<comment type="caution">
    <text evidence="7">The sequence shown here is derived from an EMBL/GenBank/DDBJ whole genome shotgun (WGS) entry which is preliminary data.</text>
</comment>
<evidence type="ECO:0000256" key="1">
    <source>
        <dbReference type="ARBA" id="ARBA00004418"/>
    </source>
</evidence>
<proteinExistence type="inferred from homology"/>
<feature type="chain" id="PRO_5008659735" description="Solute-binding protein family 5 domain-containing protein" evidence="5">
    <location>
        <begin position="30"/>
        <end position="498"/>
    </location>
</feature>
<dbReference type="GO" id="GO:0043190">
    <property type="term" value="C:ATP-binding cassette (ABC) transporter complex"/>
    <property type="evidence" value="ECO:0007669"/>
    <property type="project" value="InterPro"/>
</dbReference>
<evidence type="ECO:0000256" key="4">
    <source>
        <dbReference type="ARBA" id="ARBA00022729"/>
    </source>
</evidence>
<dbReference type="GO" id="GO:1904680">
    <property type="term" value="F:peptide transmembrane transporter activity"/>
    <property type="evidence" value="ECO:0007669"/>
    <property type="project" value="TreeGrafter"/>
</dbReference>
<dbReference type="InterPro" id="IPR000914">
    <property type="entry name" value="SBP_5_dom"/>
</dbReference>
<protein>
    <recommendedName>
        <fullName evidence="6">Solute-binding protein family 5 domain-containing protein</fullName>
    </recommendedName>
</protein>
<feature type="domain" description="Solute-binding protein family 5" evidence="6">
    <location>
        <begin position="75"/>
        <end position="400"/>
    </location>
</feature>
<gene>
    <name evidence="7" type="ORF">QV13_11590</name>
</gene>
<evidence type="ECO:0000313" key="7">
    <source>
        <dbReference type="EMBL" id="OCX18859.1"/>
    </source>
</evidence>
<dbReference type="Pfam" id="PF00496">
    <property type="entry name" value="SBP_bac_5"/>
    <property type="match status" value="1"/>
</dbReference>
<organism evidence="7 8">
    <name type="scientific">Mesorhizobium hungaricum</name>
    <dbReference type="NCBI Taxonomy" id="1566387"/>
    <lineage>
        <taxon>Bacteria</taxon>
        <taxon>Pseudomonadati</taxon>
        <taxon>Pseudomonadota</taxon>
        <taxon>Alphaproteobacteria</taxon>
        <taxon>Hyphomicrobiales</taxon>
        <taxon>Phyllobacteriaceae</taxon>
        <taxon>Mesorhizobium</taxon>
    </lineage>
</organism>
<dbReference type="AlphaFoldDB" id="A0A1C2DVQ8"/>
<sequence>MVPVKFSRAIAVALLTATTALTTHTLARAQELVLGVIGNSKDMVQPYTPTSSASAGSLYNQLYDGLTAYDSKGAVVMELAESMTPNATLDAWTVKLRPNVKRHDGKPFTAADVIASIKYMMDPANNFVVSSQIDFVDPAKIRKVDDLTMEFTLKRPFGLFANAFADNDFRMRAIADDGSVVGTGPFKLDSFTPGQEARLTRFDDYWGEKPGFDKLRIIGFRDQQAVTNALRGGQIDVAYSVPYTDVPALTKDPKLKTVVSGTTTYPMIAVRVDTPPFNDQKVLEALKLVVDRQQIVDNAFGGFGMIANDYLGNNTACPAPAEPQRVQDIAKAKQLLAEAGKSNLKLELVTDGAFAGMMEMAQLFAQQAAQAGITIKVRRLDPASFLNRWREWPFLISLTSGPYETATLAALLPEQGENATHFNDAEYNDLAKKLQSTGDLAEQCKLITQLQAIEYKRSGHIVAAYPENITVYRDTVNGLTPDLYGRTAIQFGGVTVNK</sequence>
<dbReference type="PANTHER" id="PTHR30290">
    <property type="entry name" value="PERIPLASMIC BINDING COMPONENT OF ABC TRANSPORTER"/>
    <property type="match status" value="1"/>
</dbReference>
<reference evidence="7 8" key="1">
    <citation type="submission" date="2016-08" db="EMBL/GenBank/DDBJ databases">
        <title>Whole genome sequence of Mesorhizobium sp. strain UASWS1009 isolated from industrial sewage.</title>
        <authorList>
            <person name="Crovadore J."/>
            <person name="Calmin G."/>
            <person name="Chablais R."/>
            <person name="Cochard B."/>
            <person name="Lefort F."/>
        </authorList>
    </citation>
    <scope>NUCLEOTIDE SEQUENCE [LARGE SCALE GENOMIC DNA]</scope>
    <source>
        <strain evidence="7 8">UASWS1009</strain>
    </source>
</reference>
<dbReference type="Gene3D" id="3.90.76.10">
    <property type="entry name" value="Dipeptide-binding Protein, Domain 1"/>
    <property type="match status" value="1"/>
</dbReference>
<evidence type="ECO:0000256" key="2">
    <source>
        <dbReference type="ARBA" id="ARBA00005695"/>
    </source>
</evidence>